<evidence type="ECO:0000313" key="1">
    <source>
        <dbReference type="EMBL" id="OUE02365.1"/>
    </source>
</evidence>
<evidence type="ECO:0000313" key="2">
    <source>
        <dbReference type="Proteomes" id="UP000195062"/>
    </source>
</evidence>
<gene>
    <name evidence="1" type="ORF">CMMCAS07_10135</name>
</gene>
<dbReference type="EMBL" id="MDHH01000002">
    <property type="protein sequence ID" value="OUE02365.1"/>
    <property type="molecule type" value="Genomic_DNA"/>
</dbReference>
<name>A0A251XH13_CLAMM</name>
<proteinExistence type="predicted"/>
<comment type="caution">
    <text evidence="1">The sequence shown here is derived from an EMBL/GenBank/DDBJ whole genome shotgun (WGS) entry which is preliminary data.</text>
</comment>
<protein>
    <submittedName>
        <fullName evidence="1">Uncharacterized protein</fullName>
    </submittedName>
</protein>
<dbReference type="AlphaFoldDB" id="A0A251XH13"/>
<keyword evidence="2" id="KW-1185">Reference proteome</keyword>
<accession>A0A251XH13</accession>
<sequence length="38" mass="3982">MESLDIPEGATPAMLGFLMLPHVIGRAQLMGTAINVAD</sequence>
<dbReference type="Proteomes" id="UP000195062">
    <property type="component" value="Unassembled WGS sequence"/>
</dbReference>
<reference evidence="1 2" key="1">
    <citation type="submission" date="2016-08" db="EMBL/GenBank/DDBJ databases">
        <title>Genome sequence of Clavibacter michiganensis subsp. michiganensis strain CASJ007.</title>
        <authorList>
            <person name="Thapa S.P."/>
            <person name="Coaker G."/>
        </authorList>
    </citation>
    <scope>NUCLEOTIDE SEQUENCE [LARGE SCALE GENOMIC DNA]</scope>
    <source>
        <strain evidence="1">CASJ007</strain>
    </source>
</reference>
<organism evidence="1 2">
    <name type="scientific">Clavibacter michiganensis subsp. michiganensis</name>
    <dbReference type="NCBI Taxonomy" id="33013"/>
    <lineage>
        <taxon>Bacteria</taxon>
        <taxon>Bacillati</taxon>
        <taxon>Actinomycetota</taxon>
        <taxon>Actinomycetes</taxon>
        <taxon>Micrococcales</taxon>
        <taxon>Microbacteriaceae</taxon>
        <taxon>Clavibacter</taxon>
    </lineage>
</organism>